<organism evidence="4 6">
    <name type="scientific">Holdemania massiliensis</name>
    <dbReference type="NCBI Taxonomy" id="1468449"/>
    <lineage>
        <taxon>Bacteria</taxon>
        <taxon>Bacillati</taxon>
        <taxon>Bacillota</taxon>
        <taxon>Erysipelotrichia</taxon>
        <taxon>Erysipelotrichales</taxon>
        <taxon>Erysipelotrichaceae</taxon>
        <taxon>Holdemania</taxon>
    </lineage>
</organism>
<keyword evidence="7" id="KW-1185">Reference proteome</keyword>
<dbReference type="Pfam" id="PF00106">
    <property type="entry name" value="adh_short"/>
    <property type="match status" value="1"/>
</dbReference>
<evidence type="ECO:0000313" key="7">
    <source>
        <dbReference type="Proteomes" id="UP000480929"/>
    </source>
</evidence>
<dbReference type="Proteomes" id="UP000480929">
    <property type="component" value="Unassembled WGS sequence"/>
</dbReference>
<proteinExistence type="inferred from homology"/>
<dbReference type="AlphaFoldDB" id="A0A6N7SA90"/>
<evidence type="ECO:0000313" key="6">
    <source>
        <dbReference type="Proteomes" id="UP000433575"/>
    </source>
</evidence>
<dbReference type="CDD" id="cd05233">
    <property type="entry name" value="SDR_c"/>
    <property type="match status" value="1"/>
</dbReference>
<dbReference type="Gene3D" id="3.40.50.720">
    <property type="entry name" value="NAD(P)-binding Rossmann-like Domain"/>
    <property type="match status" value="1"/>
</dbReference>
<dbReference type="SUPFAM" id="SSF51735">
    <property type="entry name" value="NAD(P)-binding Rossmann-fold domains"/>
    <property type="match status" value="1"/>
</dbReference>
<dbReference type="EMBL" id="WKPJ01000028">
    <property type="protein sequence ID" value="MSA90530.1"/>
    <property type="molecule type" value="Genomic_DNA"/>
</dbReference>
<sequence length="166" mass="18621">MTAGSRIINTASQAAFQPLPYFSVYAASKAFIDRFSMALAVELKPRGIAVTSVCPSWMRTPFLIKAKTDTHPSVIRPFPITDPAWVAARALADSRKGKFRSIYGILTRISGWVAKLLSQNLIMMLWLMQQGWSGGSAFQRSCLREAKLAEEAKLRLKLLERHQDYD</sequence>
<comment type="similarity">
    <text evidence="1">Belongs to the short-chain dehydrogenases/reductases (SDR) family.</text>
</comment>
<keyword evidence="2" id="KW-0521">NADP</keyword>
<dbReference type="Proteomes" id="UP000433575">
    <property type="component" value="Unassembled WGS sequence"/>
</dbReference>
<dbReference type="GO" id="GO:0016491">
    <property type="term" value="F:oxidoreductase activity"/>
    <property type="evidence" value="ECO:0007669"/>
    <property type="project" value="UniProtKB-KW"/>
</dbReference>
<keyword evidence="3" id="KW-0560">Oxidoreductase</keyword>
<comment type="caution">
    <text evidence="4">The sequence shown here is derived from an EMBL/GenBank/DDBJ whole genome shotgun (WGS) entry which is preliminary data.</text>
</comment>
<dbReference type="InterPro" id="IPR036291">
    <property type="entry name" value="NAD(P)-bd_dom_sf"/>
</dbReference>
<dbReference type="PROSITE" id="PS00061">
    <property type="entry name" value="ADH_SHORT"/>
    <property type="match status" value="1"/>
</dbReference>
<evidence type="ECO:0000256" key="1">
    <source>
        <dbReference type="ARBA" id="ARBA00006484"/>
    </source>
</evidence>
<dbReference type="PANTHER" id="PTHR43391:SF14">
    <property type="entry name" value="DEHYDROGENASE_REDUCTASE SDR FAMILY PROTEIN 7-LIKE"/>
    <property type="match status" value="1"/>
</dbReference>
<dbReference type="InterPro" id="IPR020904">
    <property type="entry name" value="Sc_DH/Rdtase_CS"/>
</dbReference>
<protein>
    <submittedName>
        <fullName evidence="4">SDR family NAD(P)-dependent oxidoreductase</fullName>
    </submittedName>
</protein>
<gene>
    <name evidence="5" type="ORF">GKD88_14125</name>
    <name evidence="4" type="ORF">GKE08_14455</name>
</gene>
<dbReference type="EMBL" id="WKPI01000030">
    <property type="protein sequence ID" value="MSC34260.1"/>
    <property type="molecule type" value="Genomic_DNA"/>
</dbReference>
<dbReference type="InterPro" id="IPR002347">
    <property type="entry name" value="SDR_fam"/>
</dbReference>
<name>A0A6N7SA90_9FIRM</name>
<evidence type="ECO:0000313" key="5">
    <source>
        <dbReference type="EMBL" id="MSC34260.1"/>
    </source>
</evidence>
<evidence type="ECO:0000256" key="3">
    <source>
        <dbReference type="ARBA" id="ARBA00023002"/>
    </source>
</evidence>
<reference evidence="6 7" key="1">
    <citation type="journal article" date="2019" name="Nat. Med.">
        <title>A library of human gut bacterial isolates paired with longitudinal multiomics data enables mechanistic microbiome research.</title>
        <authorList>
            <person name="Poyet M."/>
            <person name="Groussin M."/>
            <person name="Gibbons S.M."/>
            <person name="Avila-Pacheco J."/>
            <person name="Jiang X."/>
            <person name="Kearney S.M."/>
            <person name="Perrotta A.R."/>
            <person name="Berdy B."/>
            <person name="Zhao S."/>
            <person name="Lieberman T.D."/>
            <person name="Swanson P.K."/>
            <person name="Smith M."/>
            <person name="Roesemann S."/>
            <person name="Alexander J.E."/>
            <person name="Rich S.A."/>
            <person name="Livny J."/>
            <person name="Vlamakis H."/>
            <person name="Clish C."/>
            <person name="Bullock K."/>
            <person name="Deik A."/>
            <person name="Scott J."/>
            <person name="Pierce K.A."/>
            <person name="Xavier R.J."/>
            <person name="Alm E.J."/>
        </authorList>
    </citation>
    <scope>NUCLEOTIDE SEQUENCE [LARGE SCALE GENOMIC DNA]</scope>
    <source>
        <strain evidence="4 6">BIOML-A4</strain>
        <strain evidence="5 7">BIOML-A5</strain>
    </source>
</reference>
<dbReference type="PANTHER" id="PTHR43391">
    <property type="entry name" value="RETINOL DEHYDROGENASE-RELATED"/>
    <property type="match status" value="1"/>
</dbReference>
<evidence type="ECO:0000313" key="4">
    <source>
        <dbReference type="EMBL" id="MSA90530.1"/>
    </source>
</evidence>
<dbReference type="OrthoDB" id="9808814at2"/>
<dbReference type="PRINTS" id="PR00081">
    <property type="entry name" value="GDHRDH"/>
</dbReference>
<accession>A0A6N7SA90</accession>
<evidence type="ECO:0000256" key="2">
    <source>
        <dbReference type="ARBA" id="ARBA00022857"/>
    </source>
</evidence>